<organism evidence="1 2">
    <name type="scientific">candidate division WOR-3 bacterium</name>
    <dbReference type="NCBI Taxonomy" id="2052148"/>
    <lineage>
        <taxon>Bacteria</taxon>
        <taxon>Bacteria division WOR-3</taxon>
    </lineage>
</organism>
<dbReference type="InterPro" id="IPR027271">
    <property type="entry name" value="Acetolactate_synth/TF_NikR_C"/>
</dbReference>
<name>A0A350HBW8_UNCW3</name>
<evidence type="ECO:0000313" key="1">
    <source>
        <dbReference type="EMBL" id="HAV93034.1"/>
    </source>
</evidence>
<dbReference type="AlphaFoldDB" id="A0A350HBW8"/>
<sequence>MDTRVGVVGIIVENRAESANAVNNILTDYGFIVRGRMGIPNLTENVCAISLIVEGTNEDIGAMTGRLGKIKGVKVSSTFIKKEIK</sequence>
<dbReference type="Gene3D" id="3.30.70.1150">
    <property type="entry name" value="ACT-like. Chain A, domain 2"/>
    <property type="match status" value="1"/>
</dbReference>
<comment type="caution">
    <text evidence="1">The sequence shown here is derived from an EMBL/GenBank/DDBJ whole genome shotgun (WGS) entry which is preliminary data.</text>
</comment>
<dbReference type="InterPro" id="IPR023860">
    <property type="entry name" value="FeFe-hyd_TM1266"/>
</dbReference>
<proteinExistence type="predicted"/>
<dbReference type="EMBL" id="DMZY01000225">
    <property type="protein sequence ID" value="HAV93034.1"/>
    <property type="molecule type" value="Genomic_DNA"/>
</dbReference>
<protein>
    <submittedName>
        <fullName evidence="1">CopG family transcriptional regulator</fullName>
    </submittedName>
</protein>
<dbReference type="SUPFAM" id="SSF55021">
    <property type="entry name" value="ACT-like"/>
    <property type="match status" value="1"/>
</dbReference>
<accession>A0A350HBW8</accession>
<dbReference type="InterPro" id="IPR045865">
    <property type="entry name" value="ACT-like_dom_sf"/>
</dbReference>
<dbReference type="Pfam" id="PF21699">
    <property type="entry name" value="TM1266-like"/>
    <property type="match status" value="1"/>
</dbReference>
<evidence type="ECO:0000313" key="2">
    <source>
        <dbReference type="Proteomes" id="UP000264062"/>
    </source>
</evidence>
<reference evidence="1 2" key="1">
    <citation type="journal article" date="2018" name="Nat. Biotechnol.">
        <title>A standardized bacterial taxonomy based on genome phylogeny substantially revises the tree of life.</title>
        <authorList>
            <person name="Parks D.H."/>
            <person name="Chuvochina M."/>
            <person name="Waite D.W."/>
            <person name="Rinke C."/>
            <person name="Skarshewski A."/>
            <person name="Chaumeil P.A."/>
            <person name="Hugenholtz P."/>
        </authorList>
    </citation>
    <scope>NUCLEOTIDE SEQUENCE [LARGE SCALE GENOMIC DNA]</scope>
    <source>
        <strain evidence="1">UBA9956</strain>
    </source>
</reference>
<gene>
    <name evidence="1" type="ORF">DCW38_07650</name>
</gene>
<dbReference type="Proteomes" id="UP000264062">
    <property type="component" value="Unassembled WGS sequence"/>
</dbReference>
<dbReference type="NCBIfam" id="TIGR03959">
    <property type="entry name" value="hyd_TM1266"/>
    <property type="match status" value="1"/>
</dbReference>